<comment type="caution">
    <text evidence="10">The sequence shown here is derived from an EMBL/GenBank/DDBJ whole genome shotgun (WGS) entry which is preliminary data.</text>
</comment>
<evidence type="ECO:0000256" key="4">
    <source>
        <dbReference type="ARBA" id="ARBA00022725"/>
    </source>
</evidence>
<dbReference type="GO" id="GO:0004984">
    <property type="term" value="F:olfactory receptor activity"/>
    <property type="evidence" value="ECO:0007669"/>
    <property type="project" value="InterPro"/>
</dbReference>
<dbReference type="PANTHER" id="PTHR26450">
    <property type="entry name" value="OLFACTORY RECEPTOR 56B1-RELATED"/>
    <property type="match status" value="1"/>
</dbReference>
<keyword evidence="5 8" id="KW-1133">Transmembrane helix</keyword>
<dbReference type="AlphaFoldDB" id="A0AAD7SLB0"/>
<feature type="transmembrane region" description="Helical" evidence="8">
    <location>
        <begin position="33"/>
        <end position="53"/>
    </location>
</feature>
<proteinExistence type="predicted"/>
<feature type="transmembrane region" description="Helical" evidence="8">
    <location>
        <begin position="59"/>
        <end position="78"/>
    </location>
</feature>
<evidence type="ECO:0000256" key="3">
    <source>
        <dbReference type="ARBA" id="ARBA00022692"/>
    </source>
</evidence>
<keyword evidence="4" id="KW-0552">Olfaction</keyword>
<evidence type="ECO:0000256" key="8">
    <source>
        <dbReference type="SAM" id="Phobius"/>
    </source>
</evidence>
<dbReference type="PROSITE" id="PS50262">
    <property type="entry name" value="G_PROTEIN_RECEP_F1_2"/>
    <property type="match status" value="1"/>
</dbReference>
<accession>A0AAD7SLB0</accession>
<evidence type="ECO:0000256" key="1">
    <source>
        <dbReference type="ARBA" id="ARBA00004141"/>
    </source>
</evidence>
<sequence>MVSVCALDLNYVSFGACFSQMFFMQFFSDMESFSLAVLAYDCLVAICFPFRYVTVNTSLQMLLTLAGTWALVFLIELYPVTLASRLPYCASRAVRSCCCEHGPVYILACADIFYNLRLAKAKTLAPSPSSCSPTQQCWWRF</sequence>
<dbReference type="InterPro" id="IPR050402">
    <property type="entry name" value="OR51/52/56-like"/>
</dbReference>
<evidence type="ECO:0000313" key="11">
    <source>
        <dbReference type="Proteomes" id="UP001221898"/>
    </source>
</evidence>
<dbReference type="Gene3D" id="1.20.1070.10">
    <property type="entry name" value="Rhodopsin 7-helix transmembrane proteins"/>
    <property type="match status" value="1"/>
</dbReference>
<keyword evidence="2" id="KW-0716">Sensory transduction</keyword>
<keyword evidence="11" id="KW-1185">Reference proteome</keyword>
<feature type="domain" description="G-protein coupled receptors family 1 profile" evidence="9">
    <location>
        <begin position="1"/>
        <end position="99"/>
    </location>
</feature>
<dbReference type="GO" id="GO:0005886">
    <property type="term" value="C:plasma membrane"/>
    <property type="evidence" value="ECO:0007669"/>
    <property type="project" value="TreeGrafter"/>
</dbReference>
<dbReference type="PRINTS" id="PR00245">
    <property type="entry name" value="OLFACTORYR"/>
</dbReference>
<dbReference type="SUPFAM" id="SSF81321">
    <property type="entry name" value="Family A G protein-coupled receptor-like"/>
    <property type="match status" value="1"/>
</dbReference>
<dbReference type="GO" id="GO:0007186">
    <property type="term" value="P:G protein-coupled receptor signaling pathway"/>
    <property type="evidence" value="ECO:0007669"/>
    <property type="project" value="InterPro"/>
</dbReference>
<evidence type="ECO:0000256" key="5">
    <source>
        <dbReference type="ARBA" id="ARBA00022989"/>
    </source>
</evidence>
<evidence type="ECO:0000313" key="10">
    <source>
        <dbReference type="EMBL" id="KAJ8404739.1"/>
    </source>
</evidence>
<name>A0AAD7SLB0_9TELE</name>
<evidence type="ECO:0000256" key="6">
    <source>
        <dbReference type="ARBA" id="ARBA00023136"/>
    </source>
</evidence>
<evidence type="ECO:0000256" key="2">
    <source>
        <dbReference type="ARBA" id="ARBA00022606"/>
    </source>
</evidence>
<protein>
    <recommendedName>
        <fullName evidence="9">G-protein coupled receptors family 1 profile domain-containing protein</fullName>
    </recommendedName>
</protein>
<organism evidence="10 11">
    <name type="scientific">Aldrovandia affinis</name>
    <dbReference type="NCBI Taxonomy" id="143900"/>
    <lineage>
        <taxon>Eukaryota</taxon>
        <taxon>Metazoa</taxon>
        <taxon>Chordata</taxon>
        <taxon>Craniata</taxon>
        <taxon>Vertebrata</taxon>
        <taxon>Euteleostomi</taxon>
        <taxon>Actinopterygii</taxon>
        <taxon>Neopterygii</taxon>
        <taxon>Teleostei</taxon>
        <taxon>Notacanthiformes</taxon>
        <taxon>Halosauridae</taxon>
        <taxon>Aldrovandia</taxon>
    </lineage>
</organism>
<dbReference type="InterPro" id="IPR017452">
    <property type="entry name" value="GPCR_Rhodpsn_7TM"/>
</dbReference>
<dbReference type="InterPro" id="IPR000725">
    <property type="entry name" value="Olfact_rcpt"/>
</dbReference>
<evidence type="ECO:0000259" key="9">
    <source>
        <dbReference type="PROSITE" id="PS50262"/>
    </source>
</evidence>
<gene>
    <name evidence="10" type="ORF">AAFF_G00336020</name>
</gene>
<dbReference type="PANTHER" id="PTHR26450:SF87">
    <property type="entry name" value="OLFACTORY RECEPTOR 51F2"/>
    <property type="match status" value="1"/>
</dbReference>
<reference evidence="10" key="1">
    <citation type="journal article" date="2023" name="Science">
        <title>Genome structures resolve the early diversification of teleost fishes.</title>
        <authorList>
            <person name="Parey E."/>
            <person name="Louis A."/>
            <person name="Montfort J."/>
            <person name="Bouchez O."/>
            <person name="Roques C."/>
            <person name="Iampietro C."/>
            <person name="Lluch J."/>
            <person name="Castinel A."/>
            <person name="Donnadieu C."/>
            <person name="Desvignes T."/>
            <person name="Floi Bucao C."/>
            <person name="Jouanno E."/>
            <person name="Wen M."/>
            <person name="Mejri S."/>
            <person name="Dirks R."/>
            <person name="Jansen H."/>
            <person name="Henkel C."/>
            <person name="Chen W.J."/>
            <person name="Zahm M."/>
            <person name="Cabau C."/>
            <person name="Klopp C."/>
            <person name="Thompson A.W."/>
            <person name="Robinson-Rechavi M."/>
            <person name="Braasch I."/>
            <person name="Lecointre G."/>
            <person name="Bobe J."/>
            <person name="Postlethwait J.H."/>
            <person name="Berthelot C."/>
            <person name="Roest Crollius H."/>
            <person name="Guiguen Y."/>
        </authorList>
    </citation>
    <scope>NUCLEOTIDE SEQUENCE</scope>
    <source>
        <strain evidence="10">NC1722</strain>
    </source>
</reference>
<dbReference type="EMBL" id="JAINUG010000052">
    <property type="protein sequence ID" value="KAJ8404739.1"/>
    <property type="molecule type" value="Genomic_DNA"/>
</dbReference>
<dbReference type="Pfam" id="PF13853">
    <property type="entry name" value="7tm_4"/>
    <property type="match status" value="1"/>
</dbReference>
<keyword evidence="6 8" id="KW-0472">Membrane</keyword>
<keyword evidence="3 8" id="KW-0812">Transmembrane</keyword>
<evidence type="ECO:0000256" key="7">
    <source>
        <dbReference type="ARBA" id="ARBA00023224"/>
    </source>
</evidence>
<keyword evidence="7" id="KW-0807">Transducer</keyword>
<comment type="subcellular location">
    <subcellularLocation>
        <location evidence="1">Membrane</location>
        <topology evidence="1">Multi-pass membrane protein</topology>
    </subcellularLocation>
</comment>
<dbReference type="Proteomes" id="UP001221898">
    <property type="component" value="Unassembled WGS sequence"/>
</dbReference>